<accession>A0A652ZUQ6</accession>
<dbReference type="AlphaFoldDB" id="A0A652ZUQ6"/>
<sequence>MFFRGGHDMGVEMPLVDRRIGGEEVEIGFAFRILHPAGFRGGYDDGKGMIIMGAESQIQIDIVLGLHGRPPFFDPVPKTGPDRYTPFASVLPLSVYTAYEKGARDKKRINTNNIYNY</sequence>
<evidence type="ECO:0000313" key="1">
    <source>
        <dbReference type="EMBL" id="VBB39483.1"/>
    </source>
</evidence>
<gene>
    <name evidence="1" type="ORF">TRIP_E20057</name>
</gene>
<dbReference type="EMBL" id="UPXP01000012">
    <property type="protein sequence ID" value="VBB39483.1"/>
    <property type="molecule type" value="Genomic_DNA"/>
</dbReference>
<protein>
    <submittedName>
        <fullName evidence="1">Uncharacterized protein</fullName>
    </submittedName>
</protein>
<reference evidence="1" key="1">
    <citation type="submission" date="2018-07" db="EMBL/GenBank/DDBJ databases">
        <authorList>
            <consortium name="Genoscope - CEA"/>
            <person name="William W."/>
        </authorList>
    </citation>
    <scope>NUCLEOTIDE SEQUENCE</scope>
    <source>
        <strain evidence="1">IK1</strain>
    </source>
</reference>
<name>A0A652ZUQ6_9SPIR</name>
<organism evidence="1">
    <name type="scientific">uncultured Spirochaetota bacterium</name>
    <dbReference type="NCBI Taxonomy" id="460511"/>
    <lineage>
        <taxon>Bacteria</taxon>
        <taxon>Pseudomonadati</taxon>
        <taxon>Spirochaetota</taxon>
        <taxon>environmental samples</taxon>
    </lineage>
</organism>
<proteinExistence type="predicted"/>